<dbReference type="Pfam" id="PF00550">
    <property type="entry name" value="PP-binding"/>
    <property type="match status" value="2"/>
</dbReference>
<gene>
    <name evidence="7" type="ORF">BGW36DRAFT_448844</name>
</gene>
<dbReference type="Gene3D" id="3.30.559.30">
    <property type="entry name" value="Nonribosomal peptide synthetase, condensation domain"/>
    <property type="match status" value="1"/>
</dbReference>
<dbReference type="GO" id="GO:0016874">
    <property type="term" value="F:ligase activity"/>
    <property type="evidence" value="ECO:0007669"/>
    <property type="project" value="UniProtKB-KW"/>
</dbReference>
<keyword evidence="1" id="KW-0596">Phosphopantetheine</keyword>
<dbReference type="PROSITE" id="PS50075">
    <property type="entry name" value="CARRIER"/>
    <property type="match status" value="2"/>
</dbReference>
<dbReference type="Pfam" id="PF07993">
    <property type="entry name" value="NAD_binding_4"/>
    <property type="match status" value="1"/>
</dbReference>
<dbReference type="GO" id="GO:0031177">
    <property type="term" value="F:phosphopantetheine binding"/>
    <property type="evidence" value="ECO:0007669"/>
    <property type="project" value="InterPro"/>
</dbReference>
<dbReference type="InterPro" id="IPR036736">
    <property type="entry name" value="ACP-like_sf"/>
</dbReference>
<dbReference type="Gene3D" id="3.30.300.30">
    <property type="match status" value="2"/>
</dbReference>
<dbReference type="SUPFAM" id="SSF47336">
    <property type="entry name" value="ACP-like"/>
    <property type="match status" value="2"/>
</dbReference>
<dbReference type="EMBL" id="JAJTJA010000005">
    <property type="protein sequence ID" value="KAH8698802.1"/>
    <property type="molecule type" value="Genomic_DNA"/>
</dbReference>
<dbReference type="Pfam" id="PF00668">
    <property type="entry name" value="Condensation"/>
    <property type="match status" value="1"/>
</dbReference>
<dbReference type="SUPFAM" id="SSF51735">
    <property type="entry name" value="NAD(P)-binding Rossmann-fold domains"/>
    <property type="match status" value="1"/>
</dbReference>
<dbReference type="RefSeq" id="XP_046073266.1">
    <property type="nucleotide sequence ID" value="XM_046221763.1"/>
</dbReference>
<evidence type="ECO:0000256" key="5">
    <source>
        <dbReference type="SAM" id="MobiDB-lite"/>
    </source>
</evidence>
<sequence length="2144" mass="236287">MGNSTYGPHRGCENEQPEDTPVNGNSVNGDLFHRDTLLLSLIEAHSRLRPSHVCLISSSVAYDFTSLWSLVAANVRRFSKQGVKQTSRVAIVSESSPAAIVALLAVLKIGAIAIPLSSSFPDSRIQSVARTSGLTHLIALTALSQQISLPNVDKLSLDLDLQTAISDSLLGFNSFPEVDPHAPAIAVFTSGSTGEPKGVVHSHASLSTMALCVGKALHLSSDERNFLFPSFGWAVNIIDTFATLVAGACLCIPTEAEKSQGLEDAICQFDATRTTLPSSVLRIMEPDAVPSLTSIVLAGEPMEPDLVLTWDSHVALYWNYGSSETLMVLAGSAVERDRDRLNAGHALPSCHCYLVADDGEKLPPGRPGQLVVEGYTNFMGYLRDGKVCSPEHGLSGRSVVRSGDLFEQDSQTAIFVHRGRIDSQLKISGQRFEPQEVEIKLWSALTGVKELAVTVATLQGNAGRPALVAVVVLENRNSTKDSSNARLICAFESLVHTLPPYMIPIGGLEVDKLPRLHNGKLDRKGIVNLAEQRFIADLIDLRPPRENRTNGHDIGLTNKVTLVWAKILGLNIEDITPSSSFFLMGGNSLYAMRACKDLRQVGILMSISDFFLHPTLGEMVHFIATRDVSQIDRAETPPQSQFDIPESTASELRKMAAKQCGVDDGLIENVYPCTPIQVGLMTLSEIQDGAYVAEHIFQLPASWSKTTFINAWLQVVSAIPILRSRIVRHRNGKLYNVTMRFDKIKALPSEVFPHSVSMACGSELFLHCISTNEENSSMTWRWRVHHSVYDRWSTGLILGMVQKEYNQQEATTSTPFSLFARAVAQQEISEKAKDFWHSKLESFSGTVFPQLPLEHRVCRASSSINIELPIPERRSSTTQATSIQATLALLISKIHGESDVVFGITVHGRSLSNCPDAETIVGPTIATMPMRIQVDGHMQVHKFLEHVQTQAALMSDYEHYGLQNMKSAGPGSASAASFTTLLIVQSDLESSVNCGPLQIVEINTDGSDYYLDYPFVIECIPSSGGMTIKMLYDPAVFSMWDIQMMARQFEQILKEIHCNAELSTAIRDLNLISPESTGDVLRMSGGDLLEHYECLHERIFAKARAWEAEDALHGWDGKYTYAELHDLVQVLAARLSQQLGSSRGKIVPICYEKSTAAVVAMLTVLSMGRAFLLLDPVLPVQRVKYMVDVVEADIIVCSPDTKRHVQHTGAHLVNFEEIMDTPSLASEPLEHAQISPEMPAYCIFTSGSTGLPKGVLLLHKQVTSGLEAQCAVGLYPPKSRLLQFSSYSFDTCIADIFATLLSGGCVCVSKNEERLMRISENINDFSASVIDLTPSVARMIEPDDVPNLEVLRLGGEPMHKHHIDKWANRCNLQNTYGPTECCVQCTFVDHVEDTMSPSVIGKGIGCNTWVVDPQNHKYLMPLGAMGELAIQGPAVASGYINNIEKTKASFLSKAPWLDTYNIACNFPTYLTGDLVKFDENGNLVFIGRRDNQIKIRGQRIEPEEIEHILQQDQFTKQAVVCYPLKGVLASQLVAILEPSHCNPCSSPSSSSSVVVKGVPSPGCTAEWMEKSAQRATEFLPHYMVPTVYLLADKTLLMSSGKLDRRSMQQWLERISVDELDSLNAYQRTEMSNSTTSSPDLPESLILPIVEKIKHLLSWRLGTSQGNVKTRHSFSRIGLDSITIISLLQWVNKTYQAQMDMQTLLRLETVHRLACHLHGREAQAVNQNGFGGEHNYFEDIIDKGVQQLCSGYQFDPPRRILLTGGSSPVGLSILTGLLHRFSSTRVVVLMRCVNSAIGKERLLAKLGLLSSWSNTFADRIEVWPGDLSCDDLGLSPLHWSQLSGRGDSSAHLDAVIHNGATVDWFEGFQALKKVNVDAALKLVECVRDSPSTTRLVYISGGPQWDPDEPKGVDLKGYGLGNAFARSNAYGQTKLITSAILQEAASRNPYLAAKVAVIRPALIIGSLKDGVPNIDDFIWRVVMGCYSIGAFPQEPKDDWVYLCGADTFAGMVIESLSAPPEIFERRVDNGLPVVKFWQVVNEELQGQLDCMDYDTWLQRLRKDISTHELGGTGNHPCQPIFHMLESSPNVLGSSAPRSVDLKWRQQTEEECALVVKRNVRYMAEIGCFSKEESVWLTRVFNRSKLR</sequence>
<evidence type="ECO:0000259" key="6">
    <source>
        <dbReference type="PROSITE" id="PS50075"/>
    </source>
</evidence>
<feature type="domain" description="Carrier" evidence="6">
    <location>
        <begin position="1643"/>
        <end position="1720"/>
    </location>
</feature>
<dbReference type="PANTHER" id="PTHR45527">
    <property type="entry name" value="NONRIBOSOMAL PEPTIDE SYNTHETASE"/>
    <property type="match status" value="1"/>
</dbReference>
<evidence type="ECO:0000256" key="3">
    <source>
        <dbReference type="ARBA" id="ARBA00022598"/>
    </source>
</evidence>
<dbReference type="SUPFAM" id="SSF52777">
    <property type="entry name" value="CoA-dependent acyltransferases"/>
    <property type="match status" value="2"/>
</dbReference>
<organism evidence="7 8">
    <name type="scientific">Talaromyces proteolyticus</name>
    <dbReference type="NCBI Taxonomy" id="1131652"/>
    <lineage>
        <taxon>Eukaryota</taxon>
        <taxon>Fungi</taxon>
        <taxon>Dikarya</taxon>
        <taxon>Ascomycota</taxon>
        <taxon>Pezizomycotina</taxon>
        <taxon>Eurotiomycetes</taxon>
        <taxon>Eurotiomycetidae</taxon>
        <taxon>Eurotiales</taxon>
        <taxon>Trichocomaceae</taxon>
        <taxon>Talaromyces</taxon>
        <taxon>Talaromyces sect. Bacilispori</taxon>
    </lineage>
</organism>
<dbReference type="Pfam" id="PF00501">
    <property type="entry name" value="AMP-binding"/>
    <property type="match status" value="2"/>
</dbReference>
<dbReference type="Proteomes" id="UP001201262">
    <property type="component" value="Unassembled WGS sequence"/>
</dbReference>
<dbReference type="InterPro" id="IPR036291">
    <property type="entry name" value="NAD(P)-bd_dom_sf"/>
</dbReference>
<dbReference type="Gene3D" id="3.30.559.10">
    <property type="entry name" value="Chloramphenicol acetyltransferase-like domain"/>
    <property type="match status" value="1"/>
</dbReference>
<evidence type="ECO:0000256" key="4">
    <source>
        <dbReference type="ARBA" id="ARBA00029454"/>
    </source>
</evidence>
<feature type="domain" description="Carrier" evidence="6">
    <location>
        <begin position="554"/>
        <end position="627"/>
    </location>
</feature>
<feature type="region of interest" description="Disordered" evidence="5">
    <location>
        <begin position="1"/>
        <end position="26"/>
    </location>
</feature>
<keyword evidence="2" id="KW-0597">Phosphoprotein</keyword>
<dbReference type="InterPro" id="IPR009081">
    <property type="entry name" value="PP-bd_ACP"/>
</dbReference>
<evidence type="ECO:0000313" key="7">
    <source>
        <dbReference type="EMBL" id="KAH8698802.1"/>
    </source>
</evidence>
<dbReference type="GO" id="GO:0005737">
    <property type="term" value="C:cytoplasm"/>
    <property type="evidence" value="ECO:0007669"/>
    <property type="project" value="TreeGrafter"/>
</dbReference>
<dbReference type="InterPro" id="IPR001242">
    <property type="entry name" value="Condensation_dom"/>
</dbReference>
<dbReference type="SMART" id="SM00823">
    <property type="entry name" value="PKS_PP"/>
    <property type="match status" value="2"/>
</dbReference>
<dbReference type="GO" id="GO:0044550">
    <property type="term" value="P:secondary metabolite biosynthetic process"/>
    <property type="evidence" value="ECO:0007669"/>
    <property type="project" value="TreeGrafter"/>
</dbReference>
<comment type="similarity">
    <text evidence="4">Belongs to the NRP synthetase family.</text>
</comment>
<accession>A0AAD4PX09</accession>
<dbReference type="InterPro" id="IPR013120">
    <property type="entry name" value="FAR_NAD-bd"/>
</dbReference>
<name>A0AAD4PX09_9EURO</name>
<evidence type="ECO:0000313" key="8">
    <source>
        <dbReference type="Proteomes" id="UP001201262"/>
    </source>
</evidence>
<proteinExistence type="inferred from homology"/>
<evidence type="ECO:0000256" key="1">
    <source>
        <dbReference type="ARBA" id="ARBA00022450"/>
    </source>
</evidence>
<dbReference type="InterPro" id="IPR000873">
    <property type="entry name" value="AMP-dep_synth/lig_dom"/>
</dbReference>
<evidence type="ECO:0000256" key="2">
    <source>
        <dbReference type="ARBA" id="ARBA00022553"/>
    </source>
</evidence>
<dbReference type="NCBIfam" id="TIGR01733">
    <property type="entry name" value="AA-adenyl-dom"/>
    <property type="match status" value="1"/>
</dbReference>
<comment type="caution">
    <text evidence="7">The sequence shown here is derived from an EMBL/GenBank/DDBJ whole genome shotgun (WGS) entry which is preliminary data.</text>
</comment>
<dbReference type="InterPro" id="IPR010071">
    <property type="entry name" value="AA_adenyl_dom"/>
</dbReference>
<dbReference type="CDD" id="cd05918">
    <property type="entry name" value="A_NRPS_SidN3_like"/>
    <property type="match status" value="1"/>
</dbReference>
<dbReference type="SMART" id="SM01294">
    <property type="entry name" value="PKS_PP_betabranch"/>
    <property type="match status" value="1"/>
</dbReference>
<dbReference type="GeneID" id="70252050"/>
<dbReference type="GO" id="GO:0043041">
    <property type="term" value="P:amino acid activation for nonribosomal peptide biosynthetic process"/>
    <property type="evidence" value="ECO:0007669"/>
    <property type="project" value="TreeGrafter"/>
</dbReference>
<dbReference type="Gene3D" id="3.40.50.12780">
    <property type="entry name" value="N-terminal domain of ligase-like"/>
    <property type="match status" value="2"/>
</dbReference>
<dbReference type="InterPro" id="IPR042099">
    <property type="entry name" value="ANL_N_sf"/>
</dbReference>
<dbReference type="Gene3D" id="3.40.50.720">
    <property type="entry name" value="NAD(P)-binding Rossmann-like Domain"/>
    <property type="match status" value="1"/>
</dbReference>
<reference evidence="7" key="1">
    <citation type="submission" date="2021-12" db="EMBL/GenBank/DDBJ databases">
        <title>Convergent genome expansion in fungi linked to evolution of root-endophyte symbiosis.</title>
        <authorList>
            <consortium name="DOE Joint Genome Institute"/>
            <person name="Ke Y.-H."/>
            <person name="Bonito G."/>
            <person name="Liao H.-L."/>
            <person name="Looney B."/>
            <person name="Rojas-Flechas A."/>
            <person name="Nash J."/>
            <person name="Hameed K."/>
            <person name="Schadt C."/>
            <person name="Martin F."/>
            <person name="Crous P.W."/>
            <person name="Miettinen O."/>
            <person name="Magnuson J.K."/>
            <person name="Labbe J."/>
            <person name="Jacobson D."/>
            <person name="Doktycz M.J."/>
            <person name="Veneault-Fourrey C."/>
            <person name="Kuo A."/>
            <person name="Mondo S."/>
            <person name="Calhoun S."/>
            <person name="Riley R."/>
            <person name="Ohm R."/>
            <person name="LaButti K."/>
            <person name="Andreopoulos B."/>
            <person name="Pangilinan J."/>
            <person name="Nolan M."/>
            <person name="Tritt A."/>
            <person name="Clum A."/>
            <person name="Lipzen A."/>
            <person name="Daum C."/>
            <person name="Barry K."/>
            <person name="Grigoriev I.V."/>
            <person name="Vilgalys R."/>
        </authorList>
    </citation>
    <scope>NUCLEOTIDE SEQUENCE</scope>
    <source>
        <strain evidence="7">PMI_201</strain>
    </source>
</reference>
<dbReference type="Gene3D" id="1.10.1200.10">
    <property type="entry name" value="ACP-like"/>
    <property type="match status" value="2"/>
</dbReference>
<dbReference type="CDD" id="cd19545">
    <property type="entry name" value="FUM14_C_NRPS-like"/>
    <property type="match status" value="1"/>
</dbReference>
<dbReference type="PANTHER" id="PTHR45527:SF3">
    <property type="entry name" value="SIDEROPHORE SYNTHETASE (EUROFUNG)"/>
    <property type="match status" value="1"/>
</dbReference>
<keyword evidence="3" id="KW-0436">Ligase</keyword>
<dbReference type="SUPFAM" id="SSF56801">
    <property type="entry name" value="Acetyl-CoA synthetase-like"/>
    <property type="match status" value="2"/>
</dbReference>
<keyword evidence="8" id="KW-1185">Reference proteome</keyword>
<protein>
    <recommendedName>
        <fullName evidence="6">Carrier domain-containing protein</fullName>
    </recommendedName>
</protein>
<dbReference type="InterPro" id="IPR023213">
    <property type="entry name" value="CAT-like_dom_sf"/>
</dbReference>
<dbReference type="FunFam" id="3.30.300.30:FF:000015">
    <property type="entry name" value="Nonribosomal peptide synthase SidD"/>
    <property type="match status" value="2"/>
</dbReference>
<dbReference type="InterPro" id="IPR045851">
    <property type="entry name" value="AMP-bd_C_sf"/>
</dbReference>
<dbReference type="InterPro" id="IPR020806">
    <property type="entry name" value="PKS_PP-bd"/>
</dbReference>